<dbReference type="PROSITE" id="PS51257">
    <property type="entry name" value="PROKAR_LIPOPROTEIN"/>
    <property type="match status" value="1"/>
</dbReference>
<keyword evidence="2" id="KW-0732">Signal</keyword>
<organism evidence="3 4">
    <name type="scientific">Anaerocolumna chitinilytica</name>
    <dbReference type="NCBI Taxonomy" id="1727145"/>
    <lineage>
        <taxon>Bacteria</taxon>
        <taxon>Bacillati</taxon>
        <taxon>Bacillota</taxon>
        <taxon>Clostridia</taxon>
        <taxon>Lachnospirales</taxon>
        <taxon>Lachnospiraceae</taxon>
        <taxon>Anaerocolumna</taxon>
    </lineage>
</organism>
<dbReference type="Proteomes" id="UP000515703">
    <property type="component" value="Chromosome"/>
</dbReference>
<feature type="compositionally biased region" description="Low complexity" evidence="1">
    <location>
        <begin position="63"/>
        <end position="90"/>
    </location>
</feature>
<feature type="signal peptide" evidence="2">
    <location>
        <begin position="1"/>
        <end position="27"/>
    </location>
</feature>
<feature type="compositionally biased region" description="Polar residues" evidence="1">
    <location>
        <begin position="43"/>
        <end position="62"/>
    </location>
</feature>
<protein>
    <recommendedName>
        <fullName evidence="5">DUF4309 domain-containing protein</fullName>
    </recommendedName>
</protein>
<name>A0A7I8DJF5_9FIRM</name>
<gene>
    <name evidence="3" type="ORF">bsdcttw_05250</name>
</gene>
<accession>A0A7I8DJF5</accession>
<evidence type="ECO:0000256" key="1">
    <source>
        <dbReference type="SAM" id="MobiDB-lite"/>
    </source>
</evidence>
<feature type="compositionally biased region" description="Low complexity" evidence="1">
    <location>
        <begin position="31"/>
        <end position="42"/>
    </location>
</feature>
<evidence type="ECO:0008006" key="5">
    <source>
        <dbReference type="Google" id="ProtNLM"/>
    </source>
</evidence>
<evidence type="ECO:0000256" key="2">
    <source>
        <dbReference type="SAM" id="SignalP"/>
    </source>
</evidence>
<dbReference type="AlphaFoldDB" id="A0A7I8DJF5"/>
<sequence length="215" mass="23391">MITKYKKTSTKWAIITLLCLTLLTGCASLSGTSKTTGSNNSNDPVSTNTDSNQGTKDTNTSAPSDNTTDTETTPSDNTTGTEATPTVTPTDVSEAVSFTQYFDLLGKSKEDLIKNMGEDPATIDEGGLEFKDNGIRVWLDTENKTVSQVFTQRSDIDFNGALIGDKIDSFKNAFGDPVSDKNGDMHFKYQNGYISVNYDTKTNNTFAVYLLSKDF</sequence>
<keyword evidence="4" id="KW-1185">Reference proteome</keyword>
<feature type="region of interest" description="Disordered" evidence="1">
    <location>
        <begin position="31"/>
        <end position="92"/>
    </location>
</feature>
<reference evidence="3 4" key="2">
    <citation type="submission" date="2020-08" db="EMBL/GenBank/DDBJ databases">
        <authorList>
            <person name="Ueki A."/>
            <person name="Tonouchi A."/>
        </authorList>
    </citation>
    <scope>NUCLEOTIDE SEQUENCE [LARGE SCALE GENOMIC DNA]</scope>
    <source>
        <strain evidence="3 4">CTTW</strain>
    </source>
</reference>
<dbReference type="InterPro" id="IPR035940">
    <property type="entry name" value="CAP_sf"/>
</dbReference>
<evidence type="ECO:0000313" key="4">
    <source>
        <dbReference type="Proteomes" id="UP000515703"/>
    </source>
</evidence>
<feature type="chain" id="PRO_5039606211" description="DUF4309 domain-containing protein" evidence="2">
    <location>
        <begin position="28"/>
        <end position="215"/>
    </location>
</feature>
<dbReference type="KEGG" id="acht:bsdcttw_05250"/>
<dbReference type="Gene3D" id="3.40.33.10">
    <property type="entry name" value="CAP"/>
    <property type="match status" value="1"/>
</dbReference>
<proteinExistence type="predicted"/>
<evidence type="ECO:0000313" key="3">
    <source>
        <dbReference type="EMBL" id="BCJ97484.1"/>
    </source>
</evidence>
<dbReference type="EMBL" id="AP023368">
    <property type="protein sequence ID" value="BCJ97484.1"/>
    <property type="molecule type" value="Genomic_DNA"/>
</dbReference>
<reference evidence="3 4" key="1">
    <citation type="submission" date="2020-08" db="EMBL/GenBank/DDBJ databases">
        <title>Draft genome sequencing of an Anaerocolumna strain isolated from anoxic soil subjected to BSD treatment.</title>
        <authorList>
            <person name="Uek A."/>
            <person name="Tonouchi A."/>
        </authorList>
    </citation>
    <scope>NUCLEOTIDE SEQUENCE [LARGE SCALE GENOMIC DNA]</scope>
    <source>
        <strain evidence="3 4">CTTW</strain>
    </source>
</reference>